<keyword evidence="2" id="KW-1185">Reference proteome</keyword>
<organism evidence="1 2">
    <name type="scientific">Triparma columacea</name>
    <dbReference type="NCBI Taxonomy" id="722753"/>
    <lineage>
        <taxon>Eukaryota</taxon>
        <taxon>Sar</taxon>
        <taxon>Stramenopiles</taxon>
        <taxon>Ochrophyta</taxon>
        <taxon>Bolidophyceae</taxon>
        <taxon>Parmales</taxon>
        <taxon>Triparmaceae</taxon>
        <taxon>Triparma</taxon>
    </lineage>
</organism>
<accession>A0A9W7L3P1</accession>
<gene>
    <name evidence="1" type="ORF">TrCOL_g1026</name>
</gene>
<reference evidence="2" key="1">
    <citation type="journal article" date="2023" name="Commun. Biol.">
        <title>Genome analysis of Parmales, the sister group of diatoms, reveals the evolutionary specialization of diatoms from phago-mixotrophs to photoautotrophs.</title>
        <authorList>
            <person name="Ban H."/>
            <person name="Sato S."/>
            <person name="Yoshikawa S."/>
            <person name="Yamada K."/>
            <person name="Nakamura Y."/>
            <person name="Ichinomiya M."/>
            <person name="Sato N."/>
            <person name="Blanc-Mathieu R."/>
            <person name="Endo H."/>
            <person name="Kuwata A."/>
            <person name="Ogata H."/>
        </authorList>
    </citation>
    <scope>NUCLEOTIDE SEQUENCE [LARGE SCALE GENOMIC DNA]</scope>
</reference>
<dbReference type="InterPro" id="IPR013078">
    <property type="entry name" value="His_Pase_superF_clade-1"/>
</dbReference>
<dbReference type="Gene3D" id="3.40.50.1240">
    <property type="entry name" value="Phosphoglycerate mutase-like"/>
    <property type="match status" value="1"/>
</dbReference>
<evidence type="ECO:0000313" key="2">
    <source>
        <dbReference type="Proteomes" id="UP001165065"/>
    </source>
</evidence>
<evidence type="ECO:0008006" key="3">
    <source>
        <dbReference type="Google" id="ProtNLM"/>
    </source>
</evidence>
<name>A0A9W7L3P1_9STRA</name>
<dbReference type="EMBL" id="BRYA01000630">
    <property type="protein sequence ID" value="GMI26418.1"/>
    <property type="molecule type" value="Genomic_DNA"/>
</dbReference>
<dbReference type="Pfam" id="PF00300">
    <property type="entry name" value="His_Phos_1"/>
    <property type="match status" value="1"/>
</dbReference>
<comment type="caution">
    <text evidence="1">The sequence shown here is derived from an EMBL/GenBank/DDBJ whole genome shotgun (WGS) entry which is preliminary data.</text>
</comment>
<dbReference type="Proteomes" id="UP001165065">
    <property type="component" value="Unassembled WGS sequence"/>
</dbReference>
<dbReference type="OrthoDB" id="186973at2759"/>
<dbReference type="SUPFAM" id="SSF53254">
    <property type="entry name" value="Phosphoglycerate mutase-like"/>
    <property type="match status" value="1"/>
</dbReference>
<sequence>MPAGQAEDLVAAAKAAGIMSFVFVRHANSSGLHEGAAKRAEKPHDWKFDDQMRTLTKKGMEQCEASSAAYFKALPLRAILSSPARRASETAMRMMANYETEETKVESLYLRMVTSSHPAGMSQICEDLFDSMGYGPLRNFFTAEGGEEAFQAYGDTVCGEMSATLAGPGFTEAGGAGTCVALFGHAVFLNAIAFKVAQAAGASEDMKNVLLDMDLGETQGILIDLSNGNVEKKVAAPDKALT</sequence>
<dbReference type="AlphaFoldDB" id="A0A9W7L3P1"/>
<evidence type="ECO:0000313" key="1">
    <source>
        <dbReference type="EMBL" id="GMI26418.1"/>
    </source>
</evidence>
<dbReference type="InterPro" id="IPR029033">
    <property type="entry name" value="His_PPase_superfam"/>
</dbReference>
<proteinExistence type="predicted"/>
<protein>
    <recommendedName>
        <fullName evidence="3">Histidine phosphatase family protein</fullName>
    </recommendedName>
</protein>